<gene>
    <name evidence="1" type="ORF">OB236_32825</name>
</gene>
<organism evidence="1 2">
    <name type="scientific">Paenibacillus baimaensis</name>
    <dbReference type="NCBI Taxonomy" id="2982185"/>
    <lineage>
        <taxon>Bacteria</taxon>
        <taxon>Bacillati</taxon>
        <taxon>Bacillota</taxon>
        <taxon>Bacilli</taxon>
        <taxon>Bacillales</taxon>
        <taxon>Paenibacillaceae</taxon>
        <taxon>Paenibacillus</taxon>
    </lineage>
</organism>
<proteinExistence type="predicted"/>
<dbReference type="Proteomes" id="UP001652445">
    <property type="component" value="Unassembled WGS sequence"/>
</dbReference>
<comment type="caution">
    <text evidence="1">The sequence shown here is derived from an EMBL/GenBank/DDBJ whole genome shotgun (WGS) entry which is preliminary data.</text>
</comment>
<dbReference type="EMBL" id="JAOQIO010000110">
    <property type="protein sequence ID" value="MCU6796922.1"/>
    <property type="molecule type" value="Genomic_DNA"/>
</dbReference>
<evidence type="ECO:0000313" key="2">
    <source>
        <dbReference type="Proteomes" id="UP001652445"/>
    </source>
</evidence>
<protein>
    <submittedName>
        <fullName evidence="1">Uncharacterized protein</fullName>
    </submittedName>
</protein>
<keyword evidence="2" id="KW-1185">Reference proteome</keyword>
<sequence>MTIKHSITCEGSDVLVHETDSNSYQVSIQSKSNPLGKGNVLETFTRLEEAIVAAEHFCKLHAAAKEKGYYLENGHFVKPDRPKLHVGQLLNERKEPEQFLQLLEK</sequence>
<evidence type="ECO:0000313" key="1">
    <source>
        <dbReference type="EMBL" id="MCU6796922.1"/>
    </source>
</evidence>
<dbReference type="RefSeq" id="WP_076235712.1">
    <property type="nucleotide sequence ID" value="NZ_JAOQIO010000110.1"/>
</dbReference>
<accession>A0ABT2UQH7</accession>
<reference evidence="1 2" key="1">
    <citation type="submission" date="2022-09" db="EMBL/GenBank/DDBJ databases">
        <authorList>
            <person name="Han X.L."/>
            <person name="Wang Q."/>
            <person name="Lu T."/>
        </authorList>
    </citation>
    <scope>NUCLEOTIDE SEQUENCE [LARGE SCALE GENOMIC DNA]</scope>
    <source>
        <strain evidence="1 2">WQ 127069</strain>
    </source>
</reference>
<name>A0ABT2UQH7_9BACL</name>